<dbReference type="PANTHER" id="PTHR38794:SF1">
    <property type="entry name" value="INTEGRAL MEMBRANE PROTEIN"/>
    <property type="match status" value="1"/>
</dbReference>
<feature type="domain" description="Rhodopsin" evidence="2">
    <location>
        <begin position="43"/>
        <end position="256"/>
    </location>
</feature>
<sequence length="303" mass="32843">MDDNTAAVKVVSCFLLIVSCAAVAACLTASWQVFRRRVWSLSLLLSTLVASIASGAAVSVAATHGLGRSNASDRELVVMQKAFLAMEVFYMLTLTLGKLSVMVLFYSLLSSTGRSGPVLAAMGVLVVWTLAMIFVICFQCHPPAVWNLTSGTCLDLTAVWAFVGAANILVEVVIVLVPSVIIARVQMSLKKRLVVIGCFSVRIMDIAVTSTQLHYVNAFGRAPLPLNIWEWVMCSQVLQTVTILTACVPYLREFLEAFPSGMFQPLEGGQKATRQTYDGNKSMDSDVELVMRDESASKTSQKA</sequence>
<accession>A0A1R3RQD2</accession>
<dbReference type="VEuPathDB" id="FungiDB:ASPCADRAFT_206875"/>
<proteinExistence type="predicted"/>
<keyword evidence="4" id="KW-1185">Reference proteome</keyword>
<name>A0A1R3RQD2_ASPC5</name>
<dbReference type="Pfam" id="PF20684">
    <property type="entry name" value="Fung_rhodopsin"/>
    <property type="match status" value="1"/>
</dbReference>
<dbReference type="OMA" id="QWAICSQ"/>
<evidence type="ECO:0000256" key="1">
    <source>
        <dbReference type="SAM" id="Phobius"/>
    </source>
</evidence>
<protein>
    <recommendedName>
        <fullName evidence="2">Rhodopsin domain-containing protein</fullName>
    </recommendedName>
</protein>
<dbReference type="AlphaFoldDB" id="A0A1R3RQD2"/>
<organism evidence="3 4">
    <name type="scientific">Aspergillus carbonarius (strain ITEM 5010)</name>
    <dbReference type="NCBI Taxonomy" id="602072"/>
    <lineage>
        <taxon>Eukaryota</taxon>
        <taxon>Fungi</taxon>
        <taxon>Dikarya</taxon>
        <taxon>Ascomycota</taxon>
        <taxon>Pezizomycotina</taxon>
        <taxon>Eurotiomycetes</taxon>
        <taxon>Eurotiomycetidae</taxon>
        <taxon>Eurotiales</taxon>
        <taxon>Aspergillaceae</taxon>
        <taxon>Aspergillus</taxon>
        <taxon>Aspergillus subgen. Circumdati</taxon>
    </lineage>
</organism>
<feature type="transmembrane region" description="Helical" evidence="1">
    <location>
        <begin position="6"/>
        <end position="29"/>
    </location>
</feature>
<evidence type="ECO:0000313" key="3">
    <source>
        <dbReference type="EMBL" id="OOF96697.1"/>
    </source>
</evidence>
<feature type="transmembrane region" description="Helical" evidence="1">
    <location>
        <begin position="118"/>
        <end position="138"/>
    </location>
</feature>
<keyword evidence="1" id="KW-1133">Transmembrane helix</keyword>
<keyword evidence="1" id="KW-0472">Membrane</keyword>
<evidence type="ECO:0000259" key="2">
    <source>
        <dbReference type="Pfam" id="PF20684"/>
    </source>
</evidence>
<feature type="transmembrane region" description="Helical" evidence="1">
    <location>
        <begin position="41"/>
        <end position="62"/>
    </location>
</feature>
<gene>
    <name evidence="3" type="ORF">ASPCADRAFT_206875</name>
</gene>
<dbReference type="OrthoDB" id="3918601at2759"/>
<reference evidence="4" key="1">
    <citation type="journal article" date="2017" name="Genome Biol.">
        <title>Comparative genomics reveals high biological diversity and specific adaptations in the industrially and medically important fungal genus Aspergillus.</title>
        <authorList>
            <person name="de Vries R.P."/>
            <person name="Riley R."/>
            <person name="Wiebenga A."/>
            <person name="Aguilar-Osorio G."/>
            <person name="Amillis S."/>
            <person name="Uchima C.A."/>
            <person name="Anderluh G."/>
            <person name="Asadollahi M."/>
            <person name="Askin M."/>
            <person name="Barry K."/>
            <person name="Battaglia E."/>
            <person name="Bayram O."/>
            <person name="Benocci T."/>
            <person name="Braus-Stromeyer S.A."/>
            <person name="Caldana C."/>
            <person name="Canovas D."/>
            <person name="Cerqueira G.C."/>
            <person name="Chen F."/>
            <person name="Chen W."/>
            <person name="Choi C."/>
            <person name="Clum A."/>
            <person name="Dos Santos R.A."/>
            <person name="Damasio A.R."/>
            <person name="Diallinas G."/>
            <person name="Emri T."/>
            <person name="Fekete E."/>
            <person name="Flipphi M."/>
            <person name="Freyberg S."/>
            <person name="Gallo A."/>
            <person name="Gournas C."/>
            <person name="Habgood R."/>
            <person name="Hainaut M."/>
            <person name="Harispe M.L."/>
            <person name="Henrissat B."/>
            <person name="Hilden K.S."/>
            <person name="Hope R."/>
            <person name="Hossain A."/>
            <person name="Karabika E."/>
            <person name="Karaffa L."/>
            <person name="Karanyi Z."/>
            <person name="Krasevec N."/>
            <person name="Kuo A."/>
            <person name="Kusch H."/>
            <person name="LaButti K."/>
            <person name="Lagendijk E.L."/>
            <person name="Lapidus A."/>
            <person name="Levasseur A."/>
            <person name="Lindquist E."/>
            <person name="Lipzen A."/>
            <person name="Logrieco A.F."/>
            <person name="MacCabe A."/>
            <person name="Maekelae M.R."/>
            <person name="Malavazi I."/>
            <person name="Melin P."/>
            <person name="Meyer V."/>
            <person name="Mielnichuk N."/>
            <person name="Miskei M."/>
            <person name="Molnar A.P."/>
            <person name="Mule G."/>
            <person name="Ngan C.Y."/>
            <person name="Orejas M."/>
            <person name="Orosz E."/>
            <person name="Ouedraogo J.P."/>
            <person name="Overkamp K.M."/>
            <person name="Park H.-S."/>
            <person name="Perrone G."/>
            <person name="Piumi F."/>
            <person name="Punt P.J."/>
            <person name="Ram A.F."/>
            <person name="Ramon A."/>
            <person name="Rauscher S."/>
            <person name="Record E."/>
            <person name="Riano-Pachon D.M."/>
            <person name="Robert V."/>
            <person name="Roehrig J."/>
            <person name="Ruller R."/>
            <person name="Salamov A."/>
            <person name="Salih N.S."/>
            <person name="Samson R.A."/>
            <person name="Sandor E."/>
            <person name="Sanguinetti M."/>
            <person name="Schuetze T."/>
            <person name="Sepcic K."/>
            <person name="Shelest E."/>
            <person name="Sherlock G."/>
            <person name="Sophianopoulou V."/>
            <person name="Squina F.M."/>
            <person name="Sun H."/>
            <person name="Susca A."/>
            <person name="Todd R.B."/>
            <person name="Tsang A."/>
            <person name="Unkles S.E."/>
            <person name="van de Wiele N."/>
            <person name="van Rossen-Uffink D."/>
            <person name="Oliveira J.V."/>
            <person name="Vesth T.C."/>
            <person name="Visser J."/>
            <person name="Yu J.-H."/>
            <person name="Zhou M."/>
            <person name="Andersen M.R."/>
            <person name="Archer D.B."/>
            <person name="Baker S.E."/>
            <person name="Benoit I."/>
            <person name="Brakhage A.A."/>
            <person name="Braus G.H."/>
            <person name="Fischer R."/>
            <person name="Frisvad J.C."/>
            <person name="Goldman G.H."/>
            <person name="Houbraken J."/>
            <person name="Oakley B."/>
            <person name="Pocsi I."/>
            <person name="Scazzocchio C."/>
            <person name="Seiboth B."/>
            <person name="vanKuyk P.A."/>
            <person name="Wortman J."/>
            <person name="Dyer P.S."/>
            <person name="Grigoriev I.V."/>
        </authorList>
    </citation>
    <scope>NUCLEOTIDE SEQUENCE [LARGE SCALE GENOMIC DNA]</scope>
    <source>
        <strain evidence="4">ITEM 5010</strain>
    </source>
</reference>
<dbReference type="Proteomes" id="UP000188318">
    <property type="component" value="Unassembled WGS sequence"/>
</dbReference>
<dbReference type="InterPro" id="IPR049326">
    <property type="entry name" value="Rhodopsin_dom_fungi"/>
</dbReference>
<dbReference type="EMBL" id="KV907498">
    <property type="protein sequence ID" value="OOF96697.1"/>
    <property type="molecule type" value="Genomic_DNA"/>
</dbReference>
<dbReference type="PANTHER" id="PTHR38794">
    <property type="entry name" value="INTEGRAL MEMBRANE PROTEIN"/>
    <property type="match status" value="1"/>
</dbReference>
<feature type="transmembrane region" description="Helical" evidence="1">
    <location>
        <begin position="82"/>
        <end position="106"/>
    </location>
</feature>
<dbReference type="STRING" id="602072.A0A1R3RQD2"/>
<feature type="transmembrane region" description="Helical" evidence="1">
    <location>
        <begin position="158"/>
        <end position="181"/>
    </location>
</feature>
<evidence type="ECO:0000313" key="4">
    <source>
        <dbReference type="Proteomes" id="UP000188318"/>
    </source>
</evidence>
<keyword evidence="1" id="KW-0812">Transmembrane</keyword>